<name>A0A9X1B5A5_9GAMM</name>
<dbReference type="PANTHER" id="PTHR33508:SF1">
    <property type="entry name" value="UPF0056 MEMBRANE PROTEIN YHCE"/>
    <property type="match status" value="1"/>
</dbReference>
<keyword evidence="4 7" id="KW-0812">Transmembrane</keyword>
<dbReference type="InterPro" id="IPR002771">
    <property type="entry name" value="Multi_antbiot-R_MarC"/>
</dbReference>
<evidence type="ECO:0000256" key="4">
    <source>
        <dbReference type="ARBA" id="ARBA00022692"/>
    </source>
</evidence>
<keyword evidence="5 7" id="KW-1133">Transmembrane helix</keyword>
<evidence type="ECO:0000256" key="1">
    <source>
        <dbReference type="ARBA" id="ARBA00004651"/>
    </source>
</evidence>
<evidence type="ECO:0000256" key="5">
    <source>
        <dbReference type="ARBA" id="ARBA00022989"/>
    </source>
</evidence>
<protein>
    <recommendedName>
        <fullName evidence="7">UPF0056 membrane protein</fullName>
    </recommendedName>
</protein>
<proteinExistence type="inferred from homology"/>
<evidence type="ECO:0000256" key="7">
    <source>
        <dbReference type="RuleBase" id="RU362048"/>
    </source>
</evidence>
<dbReference type="Pfam" id="PF01914">
    <property type="entry name" value="MarC"/>
    <property type="match status" value="1"/>
</dbReference>
<reference evidence="8 9" key="1">
    <citation type="journal article" date="2020" name="Microorganisms">
        <title>Osmotic Adaptation and Compatible Solute Biosynthesis of Phototrophic Bacteria as Revealed from Genome Analyses.</title>
        <authorList>
            <person name="Imhoff J.F."/>
            <person name="Rahn T."/>
            <person name="Kunzel S."/>
            <person name="Keller A."/>
            <person name="Neulinger S.C."/>
        </authorList>
    </citation>
    <scope>NUCLEOTIDE SEQUENCE [LARGE SCALE GENOMIC DNA]</scope>
    <source>
        <strain evidence="8 9">DSM 25653</strain>
    </source>
</reference>
<evidence type="ECO:0000313" key="8">
    <source>
        <dbReference type="EMBL" id="MBK1619606.1"/>
    </source>
</evidence>
<comment type="similarity">
    <text evidence="2 7">Belongs to the UPF0056 (MarC) family.</text>
</comment>
<organism evidence="8 9">
    <name type="scientific">Lamprobacter modestohalophilus</name>
    <dbReference type="NCBI Taxonomy" id="1064514"/>
    <lineage>
        <taxon>Bacteria</taxon>
        <taxon>Pseudomonadati</taxon>
        <taxon>Pseudomonadota</taxon>
        <taxon>Gammaproteobacteria</taxon>
        <taxon>Chromatiales</taxon>
        <taxon>Chromatiaceae</taxon>
        <taxon>Lamprobacter</taxon>
    </lineage>
</organism>
<dbReference type="AlphaFoldDB" id="A0A9X1B5A5"/>
<feature type="transmembrane region" description="Helical" evidence="7">
    <location>
        <begin position="148"/>
        <end position="170"/>
    </location>
</feature>
<dbReference type="PANTHER" id="PTHR33508">
    <property type="entry name" value="UPF0056 MEMBRANE PROTEIN YHCE"/>
    <property type="match status" value="1"/>
</dbReference>
<comment type="subcellular location">
    <subcellularLocation>
        <location evidence="1 7">Cell membrane</location>
        <topology evidence="1 7">Multi-pass membrane protein</topology>
    </subcellularLocation>
</comment>
<dbReference type="NCBIfam" id="TIGR00427">
    <property type="entry name" value="NAAT family transporter"/>
    <property type="match status" value="1"/>
</dbReference>
<feature type="transmembrane region" description="Helical" evidence="7">
    <location>
        <begin position="6"/>
        <end position="28"/>
    </location>
</feature>
<keyword evidence="6 7" id="KW-0472">Membrane</keyword>
<sequence length="212" mass="22183">MTEKLVFEFVTLFVVLEPFGMLAVFLAVTAGLEAGQRRKAAALAILYAFAVLVFFVVVGELLLIQMGIPLRAFQVAGGLLLLLYGIEMSLGAHAPGTGPSAASHTDSSSSINSLAVYPLAIPSIAGPGAMLTVVLLTDNREHAVIDQLITTAVLGSTLFLFLLILLAASPIMRVIGQGGANVLRRVMGVILSAIAANMILGAFQEWLGLPPL</sequence>
<feature type="transmembrane region" description="Helical" evidence="7">
    <location>
        <begin position="182"/>
        <end position="203"/>
    </location>
</feature>
<keyword evidence="9" id="KW-1185">Reference proteome</keyword>
<dbReference type="GO" id="GO:0005886">
    <property type="term" value="C:plasma membrane"/>
    <property type="evidence" value="ECO:0007669"/>
    <property type="project" value="UniProtKB-SubCell"/>
</dbReference>
<feature type="transmembrane region" description="Helical" evidence="7">
    <location>
        <begin position="40"/>
        <end position="66"/>
    </location>
</feature>
<evidence type="ECO:0000256" key="2">
    <source>
        <dbReference type="ARBA" id="ARBA00009784"/>
    </source>
</evidence>
<comment type="caution">
    <text evidence="8">The sequence shown here is derived from an EMBL/GenBank/DDBJ whole genome shotgun (WGS) entry which is preliminary data.</text>
</comment>
<evidence type="ECO:0000256" key="3">
    <source>
        <dbReference type="ARBA" id="ARBA00022475"/>
    </source>
</evidence>
<dbReference type="RefSeq" id="WP_200245227.1">
    <property type="nucleotide sequence ID" value="NZ_JAXUFI010000026.1"/>
</dbReference>
<evidence type="ECO:0000256" key="6">
    <source>
        <dbReference type="ARBA" id="ARBA00023136"/>
    </source>
</evidence>
<evidence type="ECO:0000313" key="9">
    <source>
        <dbReference type="Proteomes" id="UP001138768"/>
    </source>
</evidence>
<feature type="transmembrane region" description="Helical" evidence="7">
    <location>
        <begin position="114"/>
        <end position="136"/>
    </location>
</feature>
<dbReference type="Proteomes" id="UP001138768">
    <property type="component" value="Unassembled WGS sequence"/>
</dbReference>
<feature type="transmembrane region" description="Helical" evidence="7">
    <location>
        <begin position="72"/>
        <end position="93"/>
    </location>
</feature>
<gene>
    <name evidence="8" type="ORF">CKO42_14385</name>
</gene>
<dbReference type="EMBL" id="NRRY01000023">
    <property type="protein sequence ID" value="MBK1619606.1"/>
    <property type="molecule type" value="Genomic_DNA"/>
</dbReference>
<accession>A0A9X1B5A5</accession>
<keyword evidence="3" id="KW-1003">Cell membrane</keyword>